<evidence type="ECO:0000313" key="8">
    <source>
        <dbReference type="Proteomes" id="UP000605992"/>
    </source>
</evidence>
<evidence type="ECO:0000256" key="3">
    <source>
        <dbReference type="ARBA" id="ARBA00022578"/>
    </source>
</evidence>
<dbReference type="GO" id="GO:0004803">
    <property type="term" value="F:transposase activity"/>
    <property type="evidence" value="ECO:0007669"/>
    <property type="project" value="UniProtKB-UniRule"/>
</dbReference>
<accession>A0A8J4DFF6</accession>
<dbReference type="GO" id="GO:0003677">
    <property type="term" value="F:DNA binding"/>
    <property type="evidence" value="ECO:0007669"/>
    <property type="project" value="UniProtKB-UniRule"/>
</dbReference>
<evidence type="ECO:0000256" key="6">
    <source>
        <dbReference type="RuleBase" id="RU365089"/>
    </source>
</evidence>
<name>A0A8J4DFF6_9ACTN</name>
<comment type="caution">
    <text evidence="7">The sequence shown here is derived from an EMBL/GenBank/DDBJ whole genome shotgun (WGS) entry which is preliminary data.</text>
</comment>
<comment type="similarity">
    <text evidence="2 6">Belongs to the transposase mutator family.</text>
</comment>
<evidence type="ECO:0000256" key="4">
    <source>
        <dbReference type="ARBA" id="ARBA00023125"/>
    </source>
</evidence>
<keyword evidence="8" id="KW-1185">Reference proteome</keyword>
<evidence type="ECO:0000256" key="2">
    <source>
        <dbReference type="ARBA" id="ARBA00010961"/>
    </source>
</evidence>
<sequence>MRAPVLAIEDGALGFCPARGEVFPQTRTQRCWFHKISNALGVLPKSAHPAAKKHLAEIWSAEDKDHALAAVKDFQAAYSAKYPARVVDDLDELLAFYDFPAEHWVHLRTTNPIESTSATVRHPTKITKGPVCLWPSS</sequence>
<organism evidence="7 8">
    <name type="scientific">Planotetraspora thailandica</name>
    <dbReference type="NCBI Taxonomy" id="487172"/>
    <lineage>
        <taxon>Bacteria</taxon>
        <taxon>Bacillati</taxon>
        <taxon>Actinomycetota</taxon>
        <taxon>Actinomycetes</taxon>
        <taxon>Streptosporangiales</taxon>
        <taxon>Streptosporangiaceae</taxon>
        <taxon>Planotetraspora</taxon>
    </lineage>
</organism>
<comment type="function">
    <text evidence="1 6">Required for the transposition of the insertion element.</text>
</comment>
<proteinExistence type="inferred from homology"/>
<gene>
    <name evidence="7" type="ORF">Pth03_78350</name>
</gene>
<dbReference type="GO" id="GO:0006313">
    <property type="term" value="P:DNA transposition"/>
    <property type="evidence" value="ECO:0007669"/>
    <property type="project" value="UniProtKB-UniRule"/>
</dbReference>
<protein>
    <recommendedName>
        <fullName evidence="6">Mutator family transposase</fullName>
    </recommendedName>
</protein>
<dbReference type="EMBL" id="BOOR01000086">
    <property type="protein sequence ID" value="GII59446.1"/>
    <property type="molecule type" value="Genomic_DNA"/>
</dbReference>
<evidence type="ECO:0000313" key="7">
    <source>
        <dbReference type="EMBL" id="GII59446.1"/>
    </source>
</evidence>
<dbReference type="Pfam" id="PF00872">
    <property type="entry name" value="Transposase_mut"/>
    <property type="match status" value="1"/>
</dbReference>
<dbReference type="InterPro" id="IPR001207">
    <property type="entry name" value="Transposase_mutator"/>
</dbReference>
<dbReference type="Proteomes" id="UP000605992">
    <property type="component" value="Unassembled WGS sequence"/>
</dbReference>
<keyword evidence="6" id="KW-0814">Transposable element</keyword>
<keyword evidence="5 6" id="KW-0233">DNA recombination</keyword>
<dbReference type="PROSITE" id="PS01007">
    <property type="entry name" value="TRANSPOSASE_MUTATOR"/>
    <property type="match status" value="1"/>
</dbReference>
<evidence type="ECO:0000256" key="5">
    <source>
        <dbReference type="ARBA" id="ARBA00023172"/>
    </source>
</evidence>
<reference evidence="7" key="1">
    <citation type="submission" date="2021-01" db="EMBL/GenBank/DDBJ databases">
        <title>Whole genome shotgun sequence of Planotetraspora thailandica NBRC 104271.</title>
        <authorList>
            <person name="Komaki H."/>
            <person name="Tamura T."/>
        </authorList>
    </citation>
    <scope>NUCLEOTIDE SEQUENCE</scope>
    <source>
        <strain evidence="7">NBRC 104271</strain>
    </source>
</reference>
<keyword evidence="4 6" id="KW-0238">DNA-binding</keyword>
<keyword evidence="3 6" id="KW-0815">Transposition</keyword>
<dbReference type="PANTHER" id="PTHR33217:SF9">
    <property type="entry name" value="MUTATOR FAMILY TRANSPOSASE"/>
    <property type="match status" value="1"/>
</dbReference>
<dbReference type="AlphaFoldDB" id="A0A8J4DFF6"/>
<dbReference type="PANTHER" id="PTHR33217">
    <property type="entry name" value="TRANSPOSASE FOR INSERTION SEQUENCE ELEMENT IS1081"/>
    <property type="match status" value="1"/>
</dbReference>
<evidence type="ECO:0000256" key="1">
    <source>
        <dbReference type="ARBA" id="ARBA00002190"/>
    </source>
</evidence>